<evidence type="ECO:0000313" key="3">
    <source>
        <dbReference type="Proteomes" id="UP000265645"/>
    </source>
</evidence>
<comment type="caution">
    <text evidence="2">The sequence shown here is derived from an EMBL/GenBank/DDBJ whole genome shotgun (WGS) entry which is preliminary data.</text>
</comment>
<dbReference type="Pfam" id="PF04507">
    <property type="entry name" value="DUF576"/>
    <property type="match status" value="1"/>
</dbReference>
<accession>A0A9P3DL43</accession>
<sequence>MKSNPEKESDEMIKRVNKLVLGISFLFLIISIFAGCGTGKEAEIKKSFEKTLSMYPIKNLEDLYDKEGYRDDQFDKNDKGTWIVRSSMSIQSNGKDMNIKGMVLYMNRNTRTTNGYYYVDVIEREDKGIHRDNEKRYPVKMVDNKIIPTKEIKDEKIKKEIENFKFFVQYGDFKDLSKYKDGDISYNPEVPSYSAKYQLTNDDYNVKQLRKRYNIPTNKAPKLLLKGTGNLKGSSIGYKKIEFTFVEKKGENIYFSDGLHFNPSEDK</sequence>
<dbReference type="NCBIfam" id="TIGR01742">
    <property type="entry name" value="SA_tandem_lipo"/>
    <property type="match status" value="1"/>
</dbReference>
<dbReference type="Gene3D" id="2.50.20.40">
    <property type="match status" value="1"/>
</dbReference>
<name>A0A9P3DL43_STAAU</name>
<dbReference type="EMBL" id="BDVT01000002">
    <property type="protein sequence ID" value="GBV19697.1"/>
    <property type="molecule type" value="Genomic_DNA"/>
</dbReference>
<reference evidence="3" key="1">
    <citation type="submission" date="2017-08" db="EMBL/GenBank/DDBJ databases">
        <title>Protection against atopic dermatitis through acquisition of Staphylococcus quorum-sensing agr mutations in the skin.</title>
        <authorList>
            <person name="Nakamura Y."/>
            <person name="Takahashi H."/>
            <person name="Takaya A."/>
            <person name="Inoue Y."/>
            <person name="Katayama Y."/>
            <person name="Kusuya Y."/>
            <person name="Shoji T."/>
            <person name="Takada S."/>
            <person name="Nakagawa S."/>
            <person name="Oguma R."/>
            <person name="Ozawa N."/>
            <person name="Yamaide F."/>
            <person name="Suzuki S."/>
            <person name="Villaruz A."/>
            <person name="Otto M."/>
            <person name="Matsue H."/>
            <person name="Nunez G."/>
            <person name="Shimojo N."/>
        </authorList>
    </citation>
    <scope>NUCLEOTIDE SEQUENCE [LARGE SCALE GENOMIC DNA]</scope>
    <source>
        <strain evidence="3">M1K003</strain>
    </source>
</reference>
<dbReference type="OMA" id="DSVEYTP"/>
<dbReference type="InterPro" id="IPR007595">
    <property type="entry name" value="Csa"/>
</dbReference>
<comment type="similarity">
    <text evidence="1">Belongs to the staphylococcal tandem lipoprotein family.</text>
</comment>
<dbReference type="AlphaFoldDB" id="A0A9P3DL43"/>
<dbReference type="InterPro" id="IPR038641">
    <property type="entry name" value="Csa_sf"/>
</dbReference>
<protein>
    <submittedName>
        <fullName evidence="2">Staphylococcal tandem lipoprotein</fullName>
    </submittedName>
</protein>
<gene>
    <name evidence="2" type="ORF">M1K003_0670</name>
</gene>
<organism evidence="2 3">
    <name type="scientific">Staphylococcus aureus</name>
    <dbReference type="NCBI Taxonomy" id="1280"/>
    <lineage>
        <taxon>Bacteria</taxon>
        <taxon>Bacillati</taxon>
        <taxon>Bacillota</taxon>
        <taxon>Bacilli</taxon>
        <taxon>Bacillales</taxon>
        <taxon>Staphylococcaceae</taxon>
        <taxon>Staphylococcus</taxon>
    </lineage>
</organism>
<evidence type="ECO:0000313" key="2">
    <source>
        <dbReference type="EMBL" id="GBV19697.1"/>
    </source>
</evidence>
<dbReference type="Proteomes" id="UP000265645">
    <property type="component" value="Unassembled WGS sequence"/>
</dbReference>
<evidence type="ECO:0000256" key="1">
    <source>
        <dbReference type="ARBA" id="ARBA00009715"/>
    </source>
</evidence>
<keyword evidence="2" id="KW-0449">Lipoprotein</keyword>
<proteinExistence type="inferred from homology"/>